<name>A0ABX0NJ72_9BURK</name>
<dbReference type="Proteomes" id="UP000621455">
    <property type="component" value="Unassembled WGS sequence"/>
</dbReference>
<dbReference type="EMBL" id="WHJG01000062">
    <property type="protein sequence ID" value="NHZ83794.1"/>
    <property type="molecule type" value="Genomic_DNA"/>
</dbReference>
<reference evidence="1 2" key="1">
    <citation type="submission" date="2019-10" db="EMBL/GenBank/DDBJ databases">
        <title>Taxonomy of Antarctic Massilia spp.: description of Massilia rubra sp. nov., Massilia aquatica sp. nov., Massilia mucilaginosa sp. nov., Massilia frigida sp. nov. isolated from streams, lakes and regoliths.</title>
        <authorList>
            <person name="Holochova P."/>
            <person name="Sedlacek I."/>
            <person name="Kralova S."/>
            <person name="Maslanova I."/>
            <person name="Busse H.-J."/>
            <person name="Stankova E."/>
            <person name="Vrbovska V."/>
            <person name="Kovarovic V."/>
            <person name="Bartak M."/>
            <person name="Svec P."/>
            <person name="Pantucek R."/>
        </authorList>
    </citation>
    <scope>NUCLEOTIDE SEQUENCE [LARGE SCALE GENOMIC DNA]</scope>
    <source>
        <strain evidence="1 2">CCM 8695</strain>
    </source>
</reference>
<evidence type="ECO:0000313" key="1">
    <source>
        <dbReference type="EMBL" id="NHZ83794.1"/>
    </source>
</evidence>
<dbReference type="RefSeq" id="WP_167093829.1">
    <property type="nucleotide sequence ID" value="NZ_WHJG01000062.1"/>
</dbReference>
<evidence type="ECO:0008006" key="3">
    <source>
        <dbReference type="Google" id="ProtNLM"/>
    </source>
</evidence>
<proteinExistence type="predicted"/>
<sequence>MHEFMKFLICPLLFSGLVACTSHQPIEKTNRAEVAAAMFHERCKLSGEKIYRTVKDVDGIFLLKIRPQGENFSSQYLFDDPYGNDLGGQAYIRSFLHGSHLTNLMNMKDSSINSPSRTGYSYVDVVEPADGKRYRYTGRIEEPALTDSAYLKGYMKFTHSRILANVPAPRYGITYEDISTRADRDYWIAGSSLKIIDLNTNEVIAERVGYLYDAGQGETSGGRAPWIWAADHSCPSFGPSPAFSSQQNQTVIFAEKVLHPLKGK</sequence>
<gene>
    <name evidence="1" type="ORF">F2P44_31675</name>
</gene>
<comment type="caution">
    <text evidence="1">The sequence shown here is derived from an EMBL/GenBank/DDBJ whole genome shotgun (WGS) entry which is preliminary data.</text>
</comment>
<keyword evidence="2" id="KW-1185">Reference proteome</keyword>
<organism evidence="1 2">
    <name type="scientific">Massilia frigida</name>
    <dbReference type="NCBI Taxonomy" id="2609281"/>
    <lineage>
        <taxon>Bacteria</taxon>
        <taxon>Pseudomonadati</taxon>
        <taxon>Pseudomonadota</taxon>
        <taxon>Betaproteobacteria</taxon>
        <taxon>Burkholderiales</taxon>
        <taxon>Oxalobacteraceae</taxon>
        <taxon>Telluria group</taxon>
        <taxon>Massilia</taxon>
    </lineage>
</organism>
<accession>A0ABX0NJ72</accession>
<dbReference type="PROSITE" id="PS51257">
    <property type="entry name" value="PROKAR_LIPOPROTEIN"/>
    <property type="match status" value="1"/>
</dbReference>
<evidence type="ECO:0000313" key="2">
    <source>
        <dbReference type="Proteomes" id="UP000621455"/>
    </source>
</evidence>
<protein>
    <recommendedName>
        <fullName evidence="3">Lipoprotein</fullName>
    </recommendedName>
</protein>